<feature type="compositionally biased region" description="Polar residues" evidence="1">
    <location>
        <begin position="51"/>
        <end position="60"/>
    </location>
</feature>
<comment type="caution">
    <text evidence="4">The sequence shown here is derived from an EMBL/GenBank/DDBJ whole genome shotgun (WGS) entry which is preliminary data.</text>
</comment>
<keyword evidence="2" id="KW-1133">Transmembrane helix</keyword>
<organism evidence="4 5">
    <name type="scientific">Saccharibacillus endophyticus</name>
    <dbReference type="NCBI Taxonomy" id="2060666"/>
    <lineage>
        <taxon>Bacteria</taxon>
        <taxon>Bacillati</taxon>
        <taxon>Bacillota</taxon>
        <taxon>Bacilli</taxon>
        <taxon>Bacillales</taxon>
        <taxon>Paenibacillaceae</taxon>
        <taxon>Saccharibacillus</taxon>
    </lineage>
</organism>
<dbReference type="Proteomes" id="UP000605427">
    <property type="component" value="Unassembled WGS sequence"/>
</dbReference>
<keyword evidence="5" id="KW-1185">Reference proteome</keyword>
<dbReference type="InterPro" id="IPR053807">
    <property type="entry name" value="LppM"/>
</dbReference>
<feature type="region of interest" description="Disordered" evidence="1">
    <location>
        <begin position="50"/>
        <end position="72"/>
    </location>
</feature>
<protein>
    <recommendedName>
        <fullName evidence="3">LppM domain-containing protein</fullName>
    </recommendedName>
</protein>
<dbReference type="Pfam" id="PF21946">
    <property type="entry name" value="LppM"/>
    <property type="match status" value="1"/>
</dbReference>
<keyword evidence="2" id="KW-0812">Transmembrane</keyword>
<dbReference type="CDD" id="cd12087">
    <property type="entry name" value="TM_EGFR-like"/>
    <property type="match status" value="1"/>
</dbReference>
<feature type="domain" description="LppM" evidence="3">
    <location>
        <begin position="1"/>
        <end position="169"/>
    </location>
</feature>
<dbReference type="EMBL" id="BMDD01000002">
    <property type="protein sequence ID" value="GGH76561.1"/>
    <property type="molecule type" value="Genomic_DNA"/>
</dbReference>
<keyword evidence="2" id="KW-0472">Membrane</keyword>
<feature type="transmembrane region" description="Helical" evidence="2">
    <location>
        <begin position="178"/>
        <end position="198"/>
    </location>
</feature>
<evidence type="ECO:0000259" key="3">
    <source>
        <dbReference type="Pfam" id="PF21946"/>
    </source>
</evidence>
<evidence type="ECO:0000256" key="2">
    <source>
        <dbReference type="SAM" id="Phobius"/>
    </source>
</evidence>
<name>A0ABQ1ZRA9_9BACL</name>
<reference evidence="5" key="1">
    <citation type="journal article" date="2019" name="Int. J. Syst. Evol. Microbiol.">
        <title>The Global Catalogue of Microorganisms (GCM) 10K type strain sequencing project: providing services to taxonomists for standard genome sequencing and annotation.</title>
        <authorList>
            <consortium name="The Broad Institute Genomics Platform"/>
            <consortium name="The Broad Institute Genome Sequencing Center for Infectious Disease"/>
            <person name="Wu L."/>
            <person name="Ma J."/>
        </authorList>
    </citation>
    <scope>NUCLEOTIDE SEQUENCE [LARGE SCALE GENOMIC DNA]</scope>
    <source>
        <strain evidence="5">CCM 8702</strain>
    </source>
</reference>
<sequence>MTVKTDGTADIKMNATIDDSALNTLGQGDLPEKIAASLREQGLEAQAIRQDGQSGISASRTVEFDGGPLPEMPDGITVEDRKEEKLFSTTHHFVIVADPPELIPRESSSLTGFLGSKLLGRFVENEFDFRFKLTLPIKPGENNADIVSDNGRTLTWNLAATRENRIELTLDVPNVRRIIYAASAGLILVIGGIVFWLVRRKRKKKEWPSAPTS</sequence>
<proteinExistence type="predicted"/>
<evidence type="ECO:0000256" key="1">
    <source>
        <dbReference type="SAM" id="MobiDB-lite"/>
    </source>
</evidence>
<accession>A0ABQ1ZRA9</accession>
<gene>
    <name evidence="4" type="ORF">GCM10007362_18990</name>
</gene>
<evidence type="ECO:0000313" key="5">
    <source>
        <dbReference type="Proteomes" id="UP000605427"/>
    </source>
</evidence>
<evidence type="ECO:0000313" key="4">
    <source>
        <dbReference type="EMBL" id="GGH76561.1"/>
    </source>
</evidence>